<evidence type="ECO:0000256" key="4">
    <source>
        <dbReference type="ARBA" id="ARBA00011496"/>
    </source>
</evidence>
<evidence type="ECO:0000313" key="12">
    <source>
        <dbReference type="EMBL" id="SDI49820.1"/>
    </source>
</evidence>
<evidence type="ECO:0000256" key="7">
    <source>
        <dbReference type="ARBA" id="ARBA00025246"/>
    </source>
</evidence>
<evidence type="ECO:0000256" key="3">
    <source>
        <dbReference type="ARBA" id="ARBA00005539"/>
    </source>
</evidence>
<dbReference type="STRING" id="47500.AF333_03330"/>
<gene>
    <name evidence="8" type="primary">hisZ</name>
    <name evidence="11" type="ORF">AF333_03330</name>
    <name evidence="12" type="ORF">SAMN04487909_104235</name>
</gene>
<comment type="miscellaneous">
    <text evidence="8">This function is generally fulfilled by the C-terminal part of HisG, which is missing in some bacteria such as this one.</text>
</comment>
<reference evidence="11 13" key="1">
    <citation type="submission" date="2015-07" db="EMBL/GenBank/DDBJ databases">
        <title>Fjat-14205 dsm 2895.</title>
        <authorList>
            <person name="Liu B."/>
            <person name="Wang J."/>
            <person name="Zhu Y."/>
            <person name="Liu G."/>
            <person name="Chen Q."/>
            <person name="Chen Z."/>
            <person name="Lan J."/>
            <person name="Che J."/>
            <person name="Ge C."/>
            <person name="Shi H."/>
            <person name="Pan Z."/>
            <person name="Liu X."/>
        </authorList>
    </citation>
    <scope>NUCLEOTIDE SEQUENCE [LARGE SCALE GENOMIC DNA]</scope>
    <source>
        <strain evidence="11 13">DSM 2895</strain>
    </source>
</reference>
<feature type="binding site" evidence="9">
    <location>
        <begin position="81"/>
        <end position="83"/>
    </location>
    <ligand>
        <name>L-histidine</name>
        <dbReference type="ChEBI" id="CHEBI:57595"/>
    </ligand>
</feature>
<dbReference type="InterPro" id="IPR004516">
    <property type="entry name" value="HisRS/HisZ"/>
</dbReference>
<evidence type="ECO:0000256" key="1">
    <source>
        <dbReference type="ARBA" id="ARBA00004496"/>
    </source>
</evidence>
<organism evidence="11 13">
    <name type="scientific">Aneurinibacillus migulanus</name>
    <name type="common">Bacillus migulanus</name>
    <dbReference type="NCBI Taxonomy" id="47500"/>
    <lineage>
        <taxon>Bacteria</taxon>
        <taxon>Bacillati</taxon>
        <taxon>Bacillota</taxon>
        <taxon>Bacilli</taxon>
        <taxon>Bacillales</taxon>
        <taxon>Paenibacillaceae</taxon>
        <taxon>Aneurinibacillus group</taxon>
        <taxon>Aneurinibacillus</taxon>
    </lineage>
</organism>
<proteinExistence type="inferred from homology"/>
<dbReference type="CDD" id="cd00773">
    <property type="entry name" value="HisRS-like_core"/>
    <property type="match status" value="1"/>
</dbReference>
<comment type="pathway">
    <text evidence="2 8">Amino-acid biosynthesis; L-histidine biosynthesis; L-histidine from 5-phospho-alpha-D-ribose 1-diphosphate: step 1/9.</text>
</comment>
<feature type="binding site" evidence="9">
    <location>
        <position position="129"/>
    </location>
    <ligand>
        <name>L-histidine</name>
        <dbReference type="ChEBI" id="CHEBI:57595"/>
    </ligand>
</feature>
<dbReference type="Gene3D" id="3.30.930.10">
    <property type="entry name" value="Bira Bifunctional Protein, Domain 2"/>
    <property type="match status" value="1"/>
</dbReference>
<keyword evidence="8" id="KW-0028">Amino-acid biosynthesis</keyword>
<dbReference type="NCBIfam" id="TIGR00443">
    <property type="entry name" value="hisZ_biosyn_reg"/>
    <property type="match status" value="1"/>
</dbReference>
<dbReference type="NCBIfam" id="NF008941">
    <property type="entry name" value="PRK12292.2-4"/>
    <property type="match status" value="1"/>
</dbReference>
<comment type="similarity">
    <text evidence="3 8">Belongs to the class-II aminoacyl-tRNA synthetase family. HisZ subfamily.</text>
</comment>
<evidence type="ECO:0000256" key="5">
    <source>
        <dbReference type="ARBA" id="ARBA00020397"/>
    </source>
</evidence>
<dbReference type="EMBL" id="LGUG01000004">
    <property type="protein sequence ID" value="KON94666.1"/>
    <property type="molecule type" value="Genomic_DNA"/>
</dbReference>
<dbReference type="HAMAP" id="MF_00125">
    <property type="entry name" value="HisZ"/>
    <property type="match status" value="1"/>
</dbReference>
<dbReference type="PANTHER" id="PTHR43707">
    <property type="entry name" value="HISTIDYL-TRNA SYNTHETASE"/>
    <property type="match status" value="1"/>
</dbReference>
<dbReference type="InterPro" id="IPR045864">
    <property type="entry name" value="aa-tRNA-synth_II/BPL/LPL"/>
</dbReference>
<evidence type="ECO:0000313" key="14">
    <source>
        <dbReference type="Proteomes" id="UP000182836"/>
    </source>
</evidence>
<feature type="binding site" evidence="9">
    <location>
        <position position="270"/>
    </location>
    <ligand>
        <name>L-histidine</name>
        <dbReference type="ChEBI" id="CHEBI:57595"/>
    </ligand>
</feature>
<evidence type="ECO:0000313" key="13">
    <source>
        <dbReference type="Proteomes" id="UP000037269"/>
    </source>
</evidence>
<keyword evidence="6 8" id="KW-0963">Cytoplasm</keyword>
<dbReference type="AlphaFoldDB" id="A0A0D1XDL7"/>
<name>A0A0D1XDL7_ANEMI</name>
<keyword evidence="11" id="KW-0808">Transferase</keyword>
<dbReference type="Pfam" id="PF13393">
    <property type="entry name" value="tRNA-synt_His"/>
    <property type="match status" value="1"/>
</dbReference>
<dbReference type="PANTHER" id="PTHR43707:SF1">
    <property type="entry name" value="HISTIDINE--TRNA LIGASE, MITOCHONDRIAL-RELATED"/>
    <property type="match status" value="1"/>
</dbReference>
<evidence type="ECO:0000313" key="11">
    <source>
        <dbReference type="EMBL" id="KON94666.1"/>
    </source>
</evidence>
<feature type="domain" description="Aminoacyl-transfer RNA synthetases class-II family profile" evidence="10">
    <location>
        <begin position="35"/>
        <end position="389"/>
    </location>
</feature>
<dbReference type="UniPathway" id="UPA00031">
    <property type="reaction ID" value="UER00006"/>
</dbReference>
<feature type="binding site" evidence="9">
    <location>
        <position position="125"/>
    </location>
    <ligand>
        <name>L-histidine</name>
        <dbReference type="ChEBI" id="CHEBI:57595"/>
    </ligand>
</feature>
<reference evidence="12 14" key="2">
    <citation type="submission" date="2016-10" db="EMBL/GenBank/DDBJ databases">
        <authorList>
            <person name="de Groot N.N."/>
        </authorList>
    </citation>
    <scope>NUCLEOTIDE SEQUENCE [LARGE SCALE GENOMIC DNA]</scope>
    <source>
        <strain evidence="12 14">DSM 2895</strain>
    </source>
</reference>
<dbReference type="GO" id="GO:0000105">
    <property type="term" value="P:L-histidine biosynthetic process"/>
    <property type="evidence" value="ECO:0007669"/>
    <property type="project" value="UniProtKB-UniRule"/>
</dbReference>
<keyword evidence="8" id="KW-0368">Histidine biosynthesis</keyword>
<dbReference type="GO" id="GO:0006427">
    <property type="term" value="P:histidyl-tRNA aminoacylation"/>
    <property type="evidence" value="ECO:0007669"/>
    <property type="project" value="TreeGrafter"/>
</dbReference>
<feature type="binding site" evidence="9">
    <location>
        <position position="111"/>
    </location>
    <ligand>
        <name>L-histidine</name>
        <dbReference type="ChEBI" id="CHEBI:57595"/>
    </ligand>
</feature>
<keyword evidence="11" id="KW-0328">Glycosyltransferase</keyword>
<dbReference type="PROSITE" id="PS50862">
    <property type="entry name" value="AA_TRNA_LIGASE_II"/>
    <property type="match status" value="1"/>
</dbReference>
<dbReference type="Proteomes" id="UP000182836">
    <property type="component" value="Unassembled WGS sequence"/>
</dbReference>
<comment type="subunit">
    <text evidence="4 8">Heteromultimer composed of HisG and HisZ subunits.</text>
</comment>
<dbReference type="GO" id="GO:0016757">
    <property type="term" value="F:glycosyltransferase activity"/>
    <property type="evidence" value="ECO:0007669"/>
    <property type="project" value="UniProtKB-KW"/>
</dbReference>
<dbReference type="InterPro" id="IPR041715">
    <property type="entry name" value="HisRS-like_core"/>
</dbReference>
<comment type="subcellular location">
    <subcellularLocation>
        <location evidence="1 8">Cytoplasm</location>
    </subcellularLocation>
</comment>
<dbReference type="GO" id="GO:0005737">
    <property type="term" value="C:cytoplasm"/>
    <property type="evidence" value="ECO:0007669"/>
    <property type="project" value="UniProtKB-SubCell"/>
</dbReference>
<evidence type="ECO:0000256" key="2">
    <source>
        <dbReference type="ARBA" id="ARBA00004667"/>
    </source>
</evidence>
<evidence type="ECO:0000256" key="6">
    <source>
        <dbReference type="ARBA" id="ARBA00022490"/>
    </source>
</evidence>
<comment type="function">
    <text evidence="7 8">Required for the first step of histidine biosynthesis. May allow the feedback regulation of ATP phosphoribosyltransferase activity by histidine.</text>
</comment>
<dbReference type="GO" id="GO:0140096">
    <property type="term" value="F:catalytic activity, acting on a protein"/>
    <property type="evidence" value="ECO:0007669"/>
    <property type="project" value="UniProtKB-ARBA"/>
</dbReference>
<keyword evidence="13" id="KW-1185">Reference proteome</keyword>
<sequence length="389" mass="43907">MSKPLGFEKPLGMRDILPDVLEKQRWLEHQVKACMKQWGYREIGTPTLEYYDTVGGASATLDNKLFKLLDSEGKTVVLRPDMTAPIARVASSLLKEEPLPLRLMYTANVFRAQKNEAGRNAEFPQLGIEYIGSSSVDADAEAIALAVSVLKEAGVPVFKIAVGHIGFLEGLLEEIIEEKEDREKLKEFLYHRDYVGFRHYAKGLALPEKNEARLYELLKLRGGKELLERAEAITVNGQARKAVNNLRELWEALEAYRVEEYVLLDLNLLRSLDYYTGILFEGYAANQGFSICAGGRYDGLMAQFGRPCPATGFAVQMDSLLEAVDYQPVQNKKFLILYHANRRTEALERARALRVEKEAVVITQRKEEWAQTDFSQYTEVIDLTGGEAT</sequence>
<dbReference type="SUPFAM" id="SSF55681">
    <property type="entry name" value="Class II aaRS and biotin synthetases"/>
    <property type="match status" value="1"/>
</dbReference>
<dbReference type="GO" id="GO:0004821">
    <property type="term" value="F:histidine-tRNA ligase activity"/>
    <property type="evidence" value="ECO:0007669"/>
    <property type="project" value="TreeGrafter"/>
</dbReference>
<dbReference type="PIRSF" id="PIRSF001549">
    <property type="entry name" value="His-tRNA_synth"/>
    <property type="match status" value="1"/>
</dbReference>
<dbReference type="RefSeq" id="WP_043067709.1">
    <property type="nucleotide sequence ID" value="NZ_BJOA01000134.1"/>
</dbReference>
<evidence type="ECO:0000256" key="8">
    <source>
        <dbReference type="HAMAP-Rule" id="MF_00125"/>
    </source>
</evidence>
<dbReference type="EMBL" id="FNED01000004">
    <property type="protein sequence ID" value="SDI49820.1"/>
    <property type="molecule type" value="Genomic_DNA"/>
</dbReference>
<dbReference type="GeneID" id="42304242"/>
<protein>
    <recommendedName>
        <fullName evidence="5 8">ATP phosphoribosyltransferase regulatory subunit</fullName>
    </recommendedName>
</protein>
<feature type="binding site" evidence="9">
    <location>
        <begin position="274"/>
        <end position="275"/>
    </location>
    <ligand>
        <name>L-histidine</name>
        <dbReference type="ChEBI" id="CHEBI:57595"/>
    </ligand>
</feature>
<evidence type="ECO:0000259" key="10">
    <source>
        <dbReference type="PROSITE" id="PS50862"/>
    </source>
</evidence>
<dbReference type="InterPro" id="IPR006195">
    <property type="entry name" value="aa-tRNA-synth_II"/>
</dbReference>
<accession>A0A0D1XDL7</accession>
<dbReference type="OrthoDB" id="9800814at2"/>
<dbReference type="Proteomes" id="UP000037269">
    <property type="component" value="Unassembled WGS sequence"/>
</dbReference>
<evidence type="ECO:0000256" key="9">
    <source>
        <dbReference type="PIRSR" id="PIRSR001549-1"/>
    </source>
</evidence>
<dbReference type="InterPro" id="IPR004517">
    <property type="entry name" value="HisZ"/>
</dbReference>
<dbReference type="PATRIC" id="fig|47500.8.peg.3029"/>